<organism evidence="3 4">
    <name type="scientific">Candidatus Pullilachnospira gallistercoris</name>
    <dbReference type="NCBI Taxonomy" id="2840911"/>
    <lineage>
        <taxon>Bacteria</taxon>
        <taxon>Bacillati</taxon>
        <taxon>Bacillota</taxon>
        <taxon>Clostridia</taxon>
        <taxon>Lachnospirales</taxon>
        <taxon>Lachnospiraceae</taxon>
        <taxon>Lachnospiraceae incertae sedis</taxon>
        <taxon>Candidatus Pullilachnospira</taxon>
    </lineage>
</organism>
<dbReference type="Pfam" id="PF14238">
    <property type="entry name" value="DUF4340"/>
    <property type="match status" value="1"/>
</dbReference>
<feature type="region of interest" description="Disordered" evidence="1">
    <location>
        <begin position="176"/>
        <end position="197"/>
    </location>
</feature>
<dbReference type="EMBL" id="DVHM01000128">
    <property type="protein sequence ID" value="HIR71195.1"/>
    <property type="molecule type" value="Genomic_DNA"/>
</dbReference>
<feature type="compositionally biased region" description="Acidic residues" evidence="1">
    <location>
        <begin position="176"/>
        <end position="189"/>
    </location>
</feature>
<gene>
    <name evidence="3" type="ORF">IAA55_07925</name>
</gene>
<reference evidence="3" key="1">
    <citation type="submission" date="2020-10" db="EMBL/GenBank/DDBJ databases">
        <authorList>
            <person name="Gilroy R."/>
        </authorList>
    </citation>
    <scope>NUCLEOTIDE SEQUENCE</scope>
    <source>
        <strain evidence="3">ChiSjej5B23-6657</strain>
    </source>
</reference>
<evidence type="ECO:0000259" key="2">
    <source>
        <dbReference type="Pfam" id="PF14238"/>
    </source>
</evidence>
<protein>
    <submittedName>
        <fullName evidence="3">DUF4340 domain-containing protein</fullName>
    </submittedName>
</protein>
<sequence>MKKVKRQFMILVLVLALLALGLGGIHIYNERVQAAQDEENDTSTEIFKADPDTITALDCDNNGVQTLSLERENDVWVDENHRDLTLDEAVVDDTLNTFASVSASRVLENVTASDYGFDAPLGEIRLIADGAETVFTIGMYNEMTGEYYVLINDDHSKVYVVDQTLYNITKKTASDFEAEVSEDGTEDSASENGGAKE</sequence>
<name>A0A9D1JB55_9FIRM</name>
<comment type="caution">
    <text evidence="3">The sequence shown here is derived from an EMBL/GenBank/DDBJ whole genome shotgun (WGS) entry which is preliminary data.</text>
</comment>
<dbReference type="AlphaFoldDB" id="A0A9D1JB55"/>
<evidence type="ECO:0000256" key="1">
    <source>
        <dbReference type="SAM" id="MobiDB-lite"/>
    </source>
</evidence>
<proteinExistence type="predicted"/>
<accession>A0A9D1JB55</accession>
<evidence type="ECO:0000313" key="3">
    <source>
        <dbReference type="EMBL" id="HIR71195.1"/>
    </source>
</evidence>
<evidence type="ECO:0000313" key="4">
    <source>
        <dbReference type="Proteomes" id="UP000823912"/>
    </source>
</evidence>
<reference evidence="3" key="2">
    <citation type="journal article" date="2021" name="PeerJ">
        <title>Extensive microbial diversity within the chicken gut microbiome revealed by metagenomics and culture.</title>
        <authorList>
            <person name="Gilroy R."/>
            <person name="Ravi A."/>
            <person name="Getino M."/>
            <person name="Pursley I."/>
            <person name="Horton D.L."/>
            <person name="Alikhan N.F."/>
            <person name="Baker D."/>
            <person name="Gharbi K."/>
            <person name="Hall N."/>
            <person name="Watson M."/>
            <person name="Adriaenssens E.M."/>
            <person name="Foster-Nyarko E."/>
            <person name="Jarju S."/>
            <person name="Secka A."/>
            <person name="Antonio M."/>
            <person name="Oren A."/>
            <person name="Chaudhuri R.R."/>
            <person name="La Ragione R."/>
            <person name="Hildebrand F."/>
            <person name="Pallen M.J."/>
        </authorList>
    </citation>
    <scope>NUCLEOTIDE SEQUENCE</scope>
    <source>
        <strain evidence="3">ChiSjej5B23-6657</strain>
    </source>
</reference>
<dbReference type="Proteomes" id="UP000823912">
    <property type="component" value="Unassembled WGS sequence"/>
</dbReference>
<dbReference type="InterPro" id="IPR025641">
    <property type="entry name" value="DUF4340"/>
</dbReference>
<feature type="domain" description="DUF4340" evidence="2">
    <location>
        <begin position="76"/>
        <end position="176"/>
    </location>
</feature>